<sequence length="458" mass="51210">MNSTTLLARHLMRRNLLSRRRAAGLLARERLSPDGLRDRQQALLRATLDAARRKLPYYASAPEAPAGVDMHAWLGEHFRVVSKPDLLARRTELYPAGGRRRPWWPLGKTSGTTGAPLEVFRSIASVAWEEAFNMQAWSWAGFRGGQVQAVLRGDDVAAVAQSRPPFWYWDRFGRQLFMSTRHLLAANAAPMLDALKAARPAMLRAYPSSCAELARLADSIGYELRLAAVVTGSEPLYPVQRELVERVFGCKVFDFYGMAERVAYAVQCEHGHYHINPEYSVVEILDDRSKPTDDFGCIVGTTLHNHAMPLVRYRIADRARWIPGPCACGRGYPRIELSSGKVEDQLFDREGAPVSASIITFAFKGLSNIRKSQVAQIGPGQWEVRLVPEAGYSEADGGALLANFSKYISNKLDVRLRIVDDIPLLPSGKYKWVAQEWQEACWKSDAWPTQGRFIGAPL</sequence>
<organism evidence="1 2">
    <name type="scientific">Massilia polaris</name>
    <dbReference type="NCBI Taxonomy" id="2728846"/>
    <lineage>
        <taxon>Bacteria</taxon>
        <taxon>Pseudomonadati</taxon>
        <taxon>Pseudomonadota</taxon>
        <taxon>Betaproteobacteria</taxon>
        <taxon>Burkholderiales</taxon>
        <taxon>Oxalobacteraceae</taxon>
        <taxon>Telluria group</taxon>
        <taxon>Massilia</taxon>
    </lineage>
</organism>
<dbReference type="RefSeq" id="WP_169466760.1">
    <property type="nucleotide sequence ID" value="NZ_JABBGG010000007.1"/>
</dbReference>
<dbReference type="PANTHER" id="PTHR36932">
    <property type="entry name" value="CAPSULAR POLYSACCHARIDE BIOSYNTHESIS PROTEIN"/>
    <property type="match status" value="1"/>
</dbReference>
<dbReference type="SUPFAM" id="SSF56801">
    <property type="entry name" value="Acetyl-CoA synthetase-like"/>
    <property type="match status" value="1"/>
</dbReference>
<dbReference type="InterPro" id="IPR042099">
    <property type="entry name" value="ANL_N_sf"/>
</dbReference>
<evidence type="ECO:0000313" key="1">
    <source>
        <dbReference type="EMBL" id="NML62114.1"/>
    </source>
</evidence>
<dbReference type="Gene3D" id="3.40.50.12780">
    <property type="entry name" value="N-terminal domain of ligase-like"/>
    <property type="match status" value="1"/>
</dbReference>
<comment type="caution">
    <text evidence="1">The sequence shown here is derived from an EMBL/GenBank/DDBJ whole genome shotgun (WGS) entry which is preliminary data.</text>
</comment>
<name>A0A848HLL5_9BURK</name>
<proteinExistence type="predicted"/>
<keyword evidence="2" id="KW-1185">Reference proteome</keyword>
<dbReference type="GO" id="GO:0016874">
    <property type="term" value="F:ligase activity"/>
    <property type="evidence" value="ECO:0007669"/>
    <property type="project" value="UniProtKB-KW"/>
</dbReference>
<keyword evidence="1" id="KW-0436">Ligase</keyword>
<dbReference type="PANTHER" id="PTHR36932:SF1">
    <property type="entry name" value="CAPSULAR POLYSACCHARIDE BIOSYNTHESIS PROTEIN"/>
    <property type="match status" value="1"/>
</dbReference>
<dbReference type="EMBL" id="JABBGG010000007">
    <property type="protein sequence ID" value="NML62114.1"/>
    <property type="molecule type" value="Genomic_DNA"/>
</dbReference>
<protein>
    <submittedName>
        <fullName evidence="1">Phenylacetate--CoA ligase family protein</fullName>
    </submittedName>
</protein>
<accession>A0A848HLL5</accession>
<dbReference type="Proteomes" id="UP000583752">
    <property type="component" value="Unassembled WGS sequence"/>
</dbReference>
<dbReference type="InterPro" id="IPR053158">
    <property type="entry name" value="CapK_Type1_Caps_Biosynth"/>
</dbReference>
<evidence type="ECO:0000313" key="2">
    <source>
        <dbReference type="Proteomes" id="UP000583752"/>
    </source>
</evidence>
<dbReference type="AlphaFoldDB" id="A0A848HLL5"/>
<gene>
    <name evidence="1" type="ORF">HHL21_13725</name>
</gene>
<reference evidence="1 2" key="1">
    <citation type="submission" date="2020-04" db="EMBL/GenBank/DDBJ databases">
        <title>Massilia sp. RP-1-19 isolated from soil.</title>
        <authorList>
            <person name="Dahal R.H."/>
        </authorList>
    </citation>
    <scope>NUCLEOTIDE SEQUENCE [LARGE SCALE GENOMIC DNA]</scope>
    <source>
        <strain evidence="1 2">RP-1-19</strain>
    </source>
</reference>